<evidence type="ECO:0000313" key="2">
    <source>
        <dbReference type="Proteomes" id="UP000241769"/>
    </source>
</evidence>
<protein>
    <submittedName>
        <fullName evidence="1">Uncharacterized protein</fullName>
    </submittedName>
</protein>
<dbReference type="AlphaFoldDB" id="A0A2P6MN32"/>
<dbReference type="EMBL" id="MDYQ01000666">
    <property type="protein sequence ID" value="PRP73113.1"/>
    <property type="molecule type" value="Genomic_DNA"/>
</dbReference>
<dbReference type="Proteomes" id="UP000241769">
    <property type="component" value="Unassembled WGS sequence"/>
</dbReference>
<dbReference type="InParanoid" id="A0A2P6MN32"/>
<sequence>GDITPPGKMKLECELKEAVFVKPKRNLREISATKKHIQCTFIERELLGFLWFEIILYKQRLIELFGVVLSQNKKSWYLTAIREQYSQNYPNNEHNDVNKAALDGWYDKRMMIDNYTLWLLVYTANNSNLAARVNIGMSQLRAYLQCTQEQLKTHLTSQFHSGMSLMNYGVLWNLDHTIPVFFAKDKLKALCHHSNIQPMLITENSSKCADLGPPKGVQVCGPLIDLGYYIPKLSIARLCGYNSNLLLGSKV</sequence>
<dbReference type="OrthoDB" id="2373501at2759"/>
<keyword evidence="2" id="KW-1185">Reference proteome</keyword>
<proteinExistence type="predicted"/>
<accession>A0A2P6MN32</accession>
<organism evidence="1 2">
    <name type="scientific">Planoprotostelium fungivorum</name>
    <dbReference type="NCBI Taxonomy" id="1890364"/>
    <lineage>
        <taxon>Eukaryota</taxon>
        <taxon>Amoebozoa</taxon>
        <taxon>Evosea</taxon>
        <taxon>Variosea</taxon>
        <taxon>Cavosteliida</taxon>
        <taxon>Cavosteliaceae</taxon>
        <taxon>Planoprotostelium</taxon>
    </lineage>
</organism>
<evidence type="ECO:0000313" key="1">
    <source>
        <dbReference type="EMBL" id="PRP73113.1"/>
    </source>
</evidence>
<comment type="caution">
    <text evidence="1">The sequence shown here is derived from an EMBL/GenBank/DDBJ whole genome shotgun (WGS) entry which is preliminary data.</text>
</comment>
<name>A0A2P6MN32_9EUKA</name>
<reference evidence="1 2" key="1">
    <citation type="journal article" date="2018" name="Genome Biol. Evol.">
        <title>Multiple Roots of Fruiting Body Formation in Amoebozoa.</title>
        <authorList>
            <person name="Hillmann F."/>
            <person name="Forbes G."/>
            <person name="Novohradska S."/>
            <person name="Ferling I."/>
            <person name="Riege K."/>
            <person name="Groth M."/>
            <person name="Westermann M."/>
            <person name="Marz M."/>
            <person name="Spaller T."/>
            <person name="Winckler T."/>
            <person name="Schaap P."/>
            <person name="Glockner G."/>
        </authorList>
    </citation>
    <scope>NUCLEOTIDE SEQUENCE [LARGE SCALE GENOMIC DNA]</scope>
    <source>
        <strain evidence="1 2">Jena</strain>
    </source>
</reference>
<gene>
    <name evidence="1" type="ORF">PROFUN_16954</name>
</gene>
<feature type="non-terminal residue" evidence="1">
    <location>
        <position position="1"/>
    </location>
</feature>